<gene>
    <name evidence="1" type="ORF">IC776_02805</name>
</gene>
<sequence length="120" mass="13896">MKQYQRAALALAVLKLEKNNSVNSVYDYSQATYPNISGHANDREVKLYDYDRSAYFDGNFNGTEFSLYDYGHSEFISLKKKMDGKYEGYHYGSSSFYEITVRGNNASFYDYGTGQYYDFS</sequence>
<dbReference type="RefSeq" id="WP_191012600.1">
    <property type="nucleotide sequence ID" value="NZ_CP061646.1"/>
</dbReference>
<dbReference type="EMBL" id="CP061646">
    <property type="protein sequence ID" value="QNX72848.1"/>
    <property type="molecule type" value="Genomic_DNA"/>
</dbReference>
<organism evidence="1 2">
    <name type="scientific">Acinetobacter seifertii</name>
    <dbReference type="NCBI Taxonomy" id="1530123"/>
    <lineage>
        <taxon>Bacteria</taxon>
        <taxon>Pseudomonadati</taxon>
        <taxon>Pseudomonadota</taxon>
        <taxon>Gammaproteobacteria</taxon>
        <taxon>Moraxellales</taxon>
        <taxon>Moraxellaceae</taxon>
        <taxon>Acinetobacter</taxon>
        <taxon>Acinetobacter calcoaceticus/baumannii complex</taxon>
    </lineage>
</organism>
<proteinExistence type="predicted"/>
<reference evidence="1 2" key="2">
    <citation type="submission" date="2020-09" db="EMBL/GenBank/DDBJ databases">
        <authorList>
            <person name="Chen F.-J."/>
            <person name="Lee Y.-T."/>
        </authorList>
    </citation>
    <scope>NUCLEOTIDE SEQUENCE [LARGE SCALE GENOMIC DNA]</scope>
    <source>
        <strain evidence="1 2">AS39</strain>
    </source>
</reference>
<name>A0A7H2V915_9GAMM</name>
<dbReference type="Proteomes" id="UP000516666">
    <property type="component" value="Chromosome"/>
</dbReference>
<evidence type="ECO:0000313" key="1">
    <source>
        <dbReference type="EMBL" id="QNX72848.1"/>
    </source>
</evidence>
<reference evidence="2" key="1">
    <citation type="submission" date="2020-09" db="EMBL/GenBank/DDBJ databases">
        <title>Clinical and molecular characterization of Acinetobacter seifertii in Taiwan.</title>
        <authorList>
            <person name="Li L.-H."/>
            <person name="Yang Y.-S."/>
            <person name="Sun J.-R."/>
            <person name="Huang T.-W."/>
            <person name="Huang W.-C."/>
            <person name="Wang Y.-C."/>
            <person name="Kuo T.-H."/>
            <person name="Kuo S.-C."/>
            <person name="Chen T.-L."/>
        </authorList>
    </citation>
    <scope>NUCLEOTIDE SEQUENCE [LARGE SCALE GENOMIC DNA]</scope>
    <source>
        <strain evidence="2">AS39</strain>
    </source>
</reference>
<protein>
    <submittedName>
        <fullName evidence="1">Uncharacterized protein</fullName>
    </submittedName>
</protein>
<evidence type="ECO:0000313" key="2">
    <source>
        <dbReference type="Proteomes" id="UP000516666"/>
    </source>
</evidence>
<accession>A0A7H2V915</accession>
<dbReference type="AlphaFoldDB" id="A0A7H2V915"/>